<dbReference type="AlphaFoldDB" id="A0A7M7KBD3"/>
<feature type="compositionally biased region" description="Polar residues" evidence="8">
    <location>
        <begin position="602"/>
        <end position="611"/>
    </location>
</feature>
<keyword evidence="4 7" id="KW-0547">Nucleotide-binding</keyword>
<organism evidence="10 11">
    <name type="scientific">Varroa destructor</name>
    <name type="common">Honeybee mite</name>
    <dbReference type="NCBI Taxonomy" id="109461"/>
    <lineage>
        <taxon>Eukaryota</taxon>
        <taxon>Metazoa</taxon>
        <taxon>Ecdysozoa</taxon>
        <taxon>Arthropoda</taxon>
        <taxon>Chelicerata</taxon>
        <taxon>Arachnida</taxon>
        <taxon>Acari</taxon>
        <taxon>Parasitiformes</taxon>
        <taxon>Mesostigmata</taxon>
        <taxon>Gamasina</taxon>
        <taxon>Dermanyssoidea</taxon>
        <taxon>Varroidae</taxon>
        <taxon>Varroa</taxon>
    </lineage>
</organism>
<dbReference type="EnsemblMetazoa" id="XM_022808651">
    <property type="protein sequence ID" value="XP_022664386"/>
    <property type="gene ID" value="LOC111251738"/>
</dbReference>
<evidence type="ECO:0000313" key="11">
    <source>
        <dbReference type="Proteomes" id="UP000594260"/>
    </source>
</evidence>
<keyword evidence="6 7" id="KW-0067">ATP-binding</keyword>
<dbReference type="PROSITE" id="PS00108">
    <property type="entry name" value="PROTEIN_KINASE_ST"/>
    <property type="match status" value="1"/>
</dbReference>
<dbReference type="InterPro" id="IPR008271">
    <property type="entry name" value="Ser/Thr_kinase_AS"/>
</dbReference>
<feature type="region of interest" description="Disordered" evidence="8">
    <location>
        <begin position="402"/>
        <end position="424"/>
    </location>
</feature>
<evidence type="ECO:0000256" key="5">
    <source>
        <dbReference type="ARBA" id="ARBA00022777"/>
    </source>
</evidence>
<feature type="compositionally biased region" description="Polar residues" evidence="8">
    <location>
        <begin position="575"/>
        <end position="586"/>
    </location>
</feature>
<dbReference type="PROSITE" id="PS50011">
    <property type="entry name" value="PROTEIN_KINASE_DOM"/>
    <property type="match status" value="1"/>
</dbReference>
<dbReference type="Proteomes" id="UP000594260">
    <property type="component" value="Unplaced"/>
</dbReference>
<dbReference type="Pfam" id="PF00069">
    <property type="entry name" value="Pkinase"/>
    <property type="match status" value="1"/>
</dbReference>
<dbReference type="PANTHER" id="PTHR24057:SF0">
    <property type="entry name" value="PROTEIN KINASE SHAGGY-RELATED"/>
    <property type="match status" value="1"/>
</dbReference>
<dbReference type="InterPro" id="IPR011009">
    <property type="entry name" value="Kinase-like_dom_sf"/>
</dbReference>
<dbReference type="Gene3D" id="1.10.510.10">
    <property type="entry name" value="Transferase(Phosphotransferase) domain 1"/>
    <property type="match status" value="1"/>
</dbReference>
<dbReference type="CDD" id="cd14137">
    <property type="entry name" value="STKc_GSK3"/>
    <property type="match status" value="1"/>
</dbReference>
<evidence type="ECO:0000256" key="6">
    <source>
        <dbReference type="ARBA" id="ARBA00022840"/>
    </source>
</evidence>
<evidence type="ECO:0000256" key="2">
    <source>
        <dbReference type="ARBA" id="ARBA00022527"/>
    </source>
</evidence>
<dbReference type="SUPFAM" id="SSF56112">
    <property type="entry name" value="Protein kinase-like (PK-like)"/>
    <property type="match status" value="1"/>
</dbReference>
<dbReference type="GO" id="GO:0004674">
    <property type="term" value="F:protein serine/threonine kinase activity"/>
    <property type="evidence" value="ECO:0007669"/>
    <property type="project" value="UniProtKB-KW"/>
</dbReference>
<dbReference type="InterPro" id="IPR039192">
    <property type="entry name" value="STKc_GSK3"/>
</dbReference>
<keyword evidence="3" id="KW-0808">Transferase</keyword>
<comment type="similarity">
    <text evidence="1">Belongs to the protein kinase superfamily. CMGC Ser/Thr protein kinase family. GSK-3 subfamily.</text>
</comment>
<evidence type="ECO:0000259" key="9">
    <source>
        <dbReference type="PROSITE" id="PS50011"/>
    </source>
</evidence>
<keyword evidence="11" id="KW-1185">Reference proteome</keyword>
<dbReference type="InParanoid" id="A0A7M7KBD3"/>
<dbReference type="RefSeq" id="XP_022664386.1">
    <property type="nucleotide sequence ID" value="XM_022808651.1"/>
</dbReference>
<dbReference type="PROSITE" id="PS00107">
    <property type="entry name" value="PROTEIN_KINASE_ATP"/>
    <property type="match status" value="1"/>
</dbReference>
<evidence type="ECO:0000313" key="10">
    <source>
        <dbReference type="EnsemblMetazoa" id="XP_022664386"/>
    </source>
</evidence>
<evidence type="ECO:0000256" key="1">
    <source>
        <dbReference type="ARBA" id="ARBA00005527"/>
    </source>
</evidence>
<dbReference type="Gene3D" id="3.30.200.20">
    <property type="entry name" value="Phosphorylase Kinase, domain 1"/>
    <property type="match status" value="1"/>
</dbReference>
<evidence type="ECO:0000256" key="7">
    <source>
        <dbReference type="PROSITE-ProRule" id="PRU10141"/>
    </source>
</evidence>
<feature type="region of interest" description="Disordered" evidence="8">
    <location>
        <begin position="564"/>
        <end position="627"/>
    </location>
</feature>
<proteinExistence type="inferred from homology"/>
<evidence type="ECO:0000256" key="3">
    <source>
        <dbReference type="ARBA" id="ARBA00022679"/>
    </source>
</evidence>
<dbReference type="InterPro" id="IPR050591">
    <property type="entry name" value="GSK-3"/>
</dbReference>
<evidence type="ECO:0000256" key="4">
    <source>
        <dbReference type="ARBA" id="ARBA00022741"/>
    </source>
</evidence>
<sequence length="818" mass="91590">MSEFECTPVEVCREKHNGEEWHNVTVRKAKDGNKVKLIYKEVGDVGKGTFGTVRKIVTQDGQTYALKRLEHDPRFKNREVAIMRELDHTNCCRLFYYYSEKTEAGKPEMSINLVMEYVSDTLSAIVSRSRKQSEDINHFLIQLYLYQLLRGTAYMHSKKIAHRDIKPQNILIENKTALLKICDFGSAKRLTEGEPNVAYICSRFYRAPELILGNTHYDVSVDTWAIGCVFAEMFLLKPIFVGDSSIDQLTEIIRVLGTPTPEQMDKLHPKFPKTLKKRDPVPLIKALKNKPSTKAIRLLTKMLQYMPDTRIRCWEALAEPFFDDLRRSSARLPDNKPLPPLFDFTSRELEQNPVLNQLLIPSETTESSQQEPFHVYTASDCLKFGPVWIPQVPIPSQFIPGLASGESPAEDSPGKHAAKISPKREVTEVTSLKVGAVGIHSRQITTGIDSGRAAIELSSVRDSSELNLIPSFPRDISDLSTSRTHFDQRWLADASDPTTAKTCPGLPPSIDASEQNTTRTLLERLGFDSSDPTTARTFRGTAFGVDASEQSTSLTRIDLPIGSSLEAPIQRMPPSMSTSEENTSLTVIDDPSTKALTKEHASQPSVESSPAQFDEKHPSSDPSTDGVSHVCTEHCYANSTIGAANPDSPEAENRCLIRKERWAKRLTSKITDFCFVSIKNKQPHELVRLQQETPQLKRAHVKGVPVTGLDYEYICEEERKFVMELPNIAEKVGMSREGVLALGKLIWKHKPILPEPAEGVIFDADMIDRERARTNAKIKKDASEVMSADDVAKLDKIFALAQRERNSCQPGSGEKHAS</sequence>
<keyword evidence="2" id="KW-0723">Serine/threonine-protein kinase</keyword>
<dbReference type="InterPro" id="IPR017441">
    <property type="entry name" value="Protein_kinase_ATP_BS"/>
</dbReference>
<name>A0A7M7KBD3_VARDE</name>
<dbReference type="GO" id="GO:0005524">
    <property type="term" value="F:ATP binding"/>
    <property type="evidence" value="ECO:0007669"/>
    <property type="project" value="UniProtKB-UniRule"/>
</dbReference>
<protein>
    <recommendedName>
        <fullName evidence="9">Protein kinase domain-containing protein</fullName>
    </recommendedName>
</protein>
<dbReference type="GeneID" id="111251738"/>
<dbReference type="KEGG" id="vde:111251738"/>
<feature type="domain" description="Protein kinase" evidence="9">
    <location>
        <begin position="39"/>
        <end position="322"/>
    </location>
</feature>
<dbReference type="FunFam" id="1.10.510.10:FF:000624">
    <property type="entry name" value="Mitogen-activated protein kinase"/>
    <property type="match status" value="1"/>
</dbReference>
<reference evidence="10" key="1">
    <citation type="submission" date="2021-01" db="UniProtKB">
        <authorList>
            <consortium name="EnsemblMetazoa"/>
        </authorList>
    </citation>
    <scope>IDENTIFICATION</scope>
</reference>
<accession>A0A7M7KBD3</accession>
<evidence type="ECO:0000256" key="8">
    <source>
        <dbReference type="SAM" id="MobiDB-lite"/>
    </source>
</evidence>
<dbReference type="SMART" id="SM00220">
    <property type="entry name" value="S_TKc"/>
    <property type="match status" value="1"/>
</dbReference>
<keyword evidence="5" id="KW-0418">Kinase</keyword>
<dbReference type="PANTHER" id="PTHR24057">
    <property type="entry name" value="GLYCOGEN SYNTHASE KINASE-3 ALPHA"/>
    <property type="match status" value="1"/>
</dbReference>
<feature type="binding site" evidence="7">
    <location>
        <position position="67"/>
    </location>
    <ligand>
        <name>ATP</name>
        <dbReference type="ChEBI" id="CHEBI:30616"/>
    </ligand>
</feature>
<dbReference type="InterPro" id="IPR000719">
    <property type="entry name" value="Prot_kinase_dom"/>
</dbReference>
<dbReference type="OrthoDB" id="272141at2759"/>